<dbReference type="AlphaFoldDB" id="A0A9P4XEW4"/>
<comment type="caution">
    <text evidence="1">The sequence shown here is derived from an EMBL/GenBank/DDBJ whole genome shotgun (WGS) entry which is preliminary data.</text>
</comment>
<protein>
    <submittedName>
        <fullName evidence="1">Uncharacterized protein</fullName>
    </submittedName>
</protein>
<accession>A0A9P4XEW4</accession>
<reference evidence="1 2" key="1">
    <citation type="submission" date="2018-06" db="EMBL/GenBank/DDBJ databases">
        <title>Genome analysis of cellulolytic fungus Trichoderma lentiforme CFAM-422.</title>
        <authorList>
            <person name="Steindorff A.S."/>
            <person name="Formighieri E.F."/>
            <person name="Midorikawa G.E.O."/>
            <person name="Tamietti M.S."/>
            <person name="Ramos E.Z."/>
            <person name="Silva A.S."/>
            <person name="Bon E.P.S."/>
            <person name="Mendes T.D."/>
            <person name="Damaso M.C.T."/>
            <person name="Favaro L.C.L."/>
        </authorList>
    </citation>
    <scope>NUCLEOTIDE SEQUENCE [LARGE SCALE GENOMIC DNA]</scope>
    <source>
        <strain evidence="1 2">CFAM-422</strain>
    </source>
</reference>
<dbReference type="Proteomes" id="UP000801864">
    <property type="component" value="Unassembled WGS sequence"/>
</dbReference>
<proteinExistence type="predicted"/>
<name>A0A9P4XEW4_9HYPO</name>
<dbReference type="EMBL" id="QLNT01000011">
    <property type="protein sequence ID" value="KAF3070137.1"/>
    <property type="molecule type" value="Genomic_DNA"/>
</dbReference>
<gene>
    <name evidence="1" type="ORF">CFAM422_006896</name>
</gene>
<organism evidence="1 2">
    <name type="scientific">Trichoderma lentiforme</name>
    <dbReference type="NCBI Taxonomy" id="1567552"/>
    <lineage>
        <taxon>Eukaryota</taxon>
        <taxon>Fungi</taxon>
        <taxon>Dikarya</taxon>
        <taxon>Ascomycota</taxon>
        <taxon>Pezizomycotina</taxon>
        <taxon>Sordariomycetes</taxon>
        <taxon>Hypocreomycetidae</taxon>
        <taxon>Hypocreales</taxon>
        <taxon>Hypocreaceae</taxon>
        <taxon>Trichoderma</taxon>
    </lineage>
</organism>
<evidence type="ECO:0000313" key="2">
    <source>
        <dbReference type="Proteomes" id="UP000801864"/>
    </source>
</evidence>
<evidence type="ECO:0000313" key="1">
    <source>
        <dbReference type="EMBL" id="KAF3070137.1"/>
    </source>
</evidence>
<keyword evidence="2" id="KW-1185">Reference proteome</keyword>
<sequence length="61" mass="6803">MRIADASLRRLGIITLRCPSLQHADAGSDWFNLEVEGYQAKNKRLQVLYEVVKDSEALGVG</sequence>